<dbReference type="EMBL" id="ML976980">
    <property type="protein sequence ID" value="KAF1961583.1"/>
    <property type="molecule type" value="Genomic_DNA"/>
</dbReference>
<organism evidence="2 3">
    <name type="scientific">Byssothecium circinans</name>
    <dbReference type="NCBI Taxonomy" id="147558"/>
    <lineage>
        <taxon>Eukaryota</taxon>
        <taxon>Fungi</taxon>
        <taxon>Dikarya</taxon>
        <taxon>Ascomycota</taxon>
        <taxon>Pezizomycotina</taxon>
        <taxon>Dothideomycetes</taxon>
        <taxon>Pleosporomycetidae</taxon>
        <taxon>Pleosporales</taxon>
        <taxon>Massarineae</taxon>
        <taxon>Massarinaceae</taxon>
        <taxon>Byssothecium</taxon>
    </lineage>
</organism>
<dbReference type="Proteomes" id="UP000800035">
    <property type="component" value="Unassembled WGS sequence"/>
</dbReference>
<gene>
    <name evidence="2" type="ORF">CC80DRAFT_194302</name>
</gene>
<keyword evidence="1" id="KW-0732">Signal</keyword>
<evidence type="ECO:0000256" key="1">
    <source>
        <dbReference type="SAM" id="SignalP"/>
    </source>
</evidence>
<evidence type="ECO:0000313" key="2">
    <source>
        <dbReference type="EMBL" id="KAF1961583.1"/>
    </source>
</evidence>
<protein>
    <recommendedName>
        <fullName evidence="4">Secreted protein</fullName>
    </recommendedName>
</protein>
<evidence type="ECO:0008006" key="4">
    <source>
        <dbReference type="Google" id="ProtNLM"/>
    </source>
</evidence>
<feature type="signal peptide" evidence="1">
    <location>
        <begin position="1"/>
        <end position="27"/>
    </location>
</feature>
<keyword evidence="3" id="KW-1185">Reference proteome</keyword>
<accession>A0A6A5U8U0</accession>
<reference evidence="2" key="1">
    <citation type="journal article" date="2020" name="Stud. Mycol.">
        <title>101 Dothideomycetes genomes: a test case for predicting lifestyles and emergence of pathogens.</title>
        <authorList>
            <person name="Haridas S."/>
            <person name="Albert R."/>
            <person name="Binder M."/>
            <person name="Bloem J."/>
            <person name="Labutti K."/>
            <person name="Salamov A."/>
            <person name="Andreopoulos B."/>
            <person name="Baker S."/>
            <person name="Barry K."/>
            <person name="Bills G."/>
            <person name="Bluhm B."/>
            <person name="Cannon C."/>
            <person name="Castanera R."/>
            <person name="Culley D."/>
            <person name="Daum C."/>
            <person name="Ezra D."/>
            <person name="Gonzalez J."/>
            <person name="Henrissat B."/>
            <person name="Kuo A."/>
            <person name="Liang C."/>
            <person name="Lipzen A."/>
            <person name="Lutzoni F."/>
            <person name="Magnuson J."/>
            <person name="Mondo S."/>
            <person name="Nolan M."/>
            <person name="Ohm R."/>
            <person name="Pangilinan J."/>
            <person name="Park H.-J."/>
            <person name="Ramirez L."/>
            <person name="Alfaro M."/>
            <person name="Sun H."/>
            <person name="Tritt A."/>
            <person name="Yoshinaga Y."/>
            <person name="Zwiers L.-H."/>
            <person name="Turgeon B."/>
            <person name="Goodwin S."/>
            <person name="Spatafora J."/>
            <person name="Crous P."/>
            <person name="Grigoriev I."/>
        </authorList>
    </citation>
    <scope>NUCLEOTIDE SEQUENCE</scope>
    <source>
        <strain evidence="2">CBS 675.92</strain>
    </source>
</reference>
<evidence type="ECO:0000313" key="3">
    <source>
        <dbReference type="Proteomes" id="UP000800035"/>
    </source>
</evidence>
<name>A0A6A5U8U0_9PLEO</name>
<sequence length="108" mass="12020">MDRHETFICGCCITILVLMEFSSVLFSISGGPSDQSHSQESSPLRHPLTLHGHGSCSTGLHMGSGAFATNNRSWHRWRSSWRARAMQCTKLSASRPIRRLLSRFATTS</sequence>
<proteinExistence type="predicted"/>
<feature type="chain" id="PRO_5025492465" description="Secreted protein" evidence="1">
    <location>
        <begin position="28"/>
        <end position="108"/>
    </location>
</feature>
<dbReference type="AlphaFoldDB" id="A0A6A5U8U0"/>